<dbReference type="EMBL" id="MTKT01004581">
    <property type="protein sequence ID" value="OWM70939.1"/>
    <property type="molecule type" value="Genomic_DNA"/>
</dbReference>
<dbReference type="AlphaFoldDB" id="A0A218WEL7"/>
<dbReference type="EMBL" id="PGOL01004185">
    <property type="protein sequence ID" value="PKI38233.1"/>
    <property type="molecule type" value="Genomic_DNA"/>
</dbReference>
<evidence type="ECO:0000313" key="2">
    <source>
        <dbReference type="EMBL" id="PKI38233.1"/>
    </source>
</evidence>
<proteinExistence type="predicted"/>
<sequence length="104" mass="11429">MAVAVVWFQTYRVDPYSPVKITNNRVRLENGPNWEVFGSDVTTVSPNGIFRVRPVAPDSSLTLGGGCSGSFAKESRIDPICKKTARTVRKFDPTEQSGCFFVLG</sequence>
<reference evidence="1" key="2">
    <citation type="submission" date="2017-06" db="EMBL/GenBank/DDBJ databases">
        <title>The pomegranate genome and the genomics of punicalagin biosynthesis.</title>
        <authorList>
            <person name="Xu C."/>
        </authorList>
    </citation>
    <scope>NUCLEOTIDE SEQUENCE [LARGE SCALE GENOMIC DNA]</scope>
    <source>
        <tissue evidence="1">Fresh leaf</tissue>
    </source>
</reference>
<organism evidence="1 3">
    <name type="scientific">Punica granatum</name>
    <name type="common">Pomegranate</name>
    <dbReference type="NCBI Taxonomy" id="22663"/>
    <lineage>
        <taxon>Eukaryota</taxon>
        <taxon>Viridiplantae</taxon>
        <taxon>Streptophyta</taxon>
        <taxon>Embryophyta</taxon>
        <taxon>Tracheophyta</taxon>
        <taxon>Spermatophyta</taxon>
        <taxon>Magnoliopsida</taxon>
        <taxon>eudicotyledons</taxon>
        <taxon>Gunneridae</taxon>
        <taxon>Pentapetalae</taxon>
        <taxon>rosids</taxon>
        <taxon>malvids</taxon>
        <taxon>Myrtales</taxon>
        <taxon>Lythraceae</taxon>
        <taxon>Punica</taxon>
    </lineage>
</organism>
<gene>
    <name evidence="1" type="ORF">CDL15_Pgr013120</name>
    <name evidence="2" type="ORF">CRG98_041372</name>
</gene>
<comment type="caution">
    <text evidence="1">The sequence shown here is derived from an EMBL/GenBank/DDBJ whole genome shotgun (WGS) entry which is preliminary data.</text>
</comment>
<evidence type="ECO:0000313" key="1">
    <source>
        <dbReference type="EMBL" id="OWM70939.1"/>
    </source>
</evidence>
<reference evidence="3" key="1">
    <citation type="journal article" date="2017" name="Plant J.">
        <title>The pomegranate (Punica granatum L.) genome and the genomics of punicalagin biosynthesis.</title>
        <authorList>
            <person name="Qin G."/>
            <person name="Xu C."/>
            <person name="Ming R."/>
            <person name="Tang H."/>
            <person name="Guyot R."/>
            <person name="Kramer E.M."/>
            <person name="Hu Y."/>
            <person name="Yi X."/>
            <person name="Qi Y."/>
            <person name="Xu X."/>
            <person name="Gao Z."/>
            <person name="Pan H."/>
            <person name="Jian J."/>
            <person name="Tian Y."/>
            <person name="Yue Z."/>
            <person name="Xu Y."/>
        </authorList>
    </citation>
    <scope>NUCLEOTIDE SEQUENCE [LARGE SCALE GENOMIC DNA]</scope>
    <source>
        <strain evidence="3">cv. Dabenzi</strain>
    </source>
</reference>
<accession>A0A218WEL7</accession>
<keyword evidence="4" id="KW-1185">Reference proteome</keyword>
<evidence type="ECO:0000313" key="3">
    <source>
        <dbReference type="Proteomes" id="UP000197138"/>
    </source>
</evidence>
<dbReference type="Proteomes" id="UP000233551">
    <property type="component" value="Unassembled WGS sequence"/>
</dbReference>
<reference evidence="2 4" key="3">
    <citation type="submission" date="2017-11" db="EMBL/GenBank/DDBJ databases">
        <title>De-novo sequencing of pomegranate (Punica granatum L.) genome.</title>
        <authorList>
            <person name="Akparov Z."/>
            <person name="Amiraslanov A."/>
            <person name="Hajiyeva S."/>
            <person name="Abbasov M."/>
            <person name="Kaur K."/>
            <person name="Hamwieh A."/>
            <person name="Solovyev V."/>
            <person name="Salamov A."/>
            <person name="Braich B."/>
            <person name="Kosarev P."/>
            <person name="Mahmoud A."/>
            <person name="Hajiyev E."/>
            <person name="Babayeva S."/>
            <person name="Izzatullayeva V."/>
            <person name="Mammadov A."/>
            <person name="Mammadov A."/>
            <person name="Sharifova S."/>
            <person name="Ojaghi J."/>
            <person name="Eynullazada K."/>
            <person name="Bayramov B."/>
            <person name="Abdulazimova A."/>
            <person name="Shahmuradov I."/>
        </authorList>
    </citation>
    <scope>NUCLEOTIDE SEQUENCE [LARGE SCALE GENOMIC DNA]</scope>
    <source>
        <strain evidence="2">AG2017</strain>
        <strain evidence="4">cv. AG2017</strain>
        <tissue evidence="2">Leaf</tissue>
    </source>
</reference>
<name>A0A218WEL7_PUNGR</name>
<evidence type="ECO:0000313" key="4">
    <source>
        <dbReference type="Proteomes" id="UP000233551"/>
    </source>
</evidence>
<dbReference type="Proteomes" id="UP000197138">
    <property type="component" value="Unassembled WGS sequence"/>
</dbReference>
<protein>
    <submittedName>
        <fullName evidence="1">Uncharacterized protein</fullName>
    </submittedName>
</protein>